<reference evidence="1 2" key="1">
    <citation type="submission" date="2016-07" db="EMBL/GenBank/DDBJ databases">
        <title>Multiple horizontal gene transfer events from other fungi enriched the ability of initially mycotrophic Trichoderma (Ascomycota) to feed on dead plant biomass.</title>
        <authorList>
            <consortium name="DOE Joint Genome Institute"/>
            <person name="Aerts A."/>
            <person name="Atanasova L."/>
            <person name="Chenthamara K."/>
            <person name="Zhang J."/>
            <person name="Grujic M."/>
            <person name="Henrissat B."/>
            <person name="Kuo A."/>
            <person name="Salamov A."/>
            <person name="Lipzen A."/>
            <person name="Labutti K."/>
            <person name="Barry K."/>
            <person name="Miao Y."/>
            <person name="Rahimi M.J."/>
            <person name="Shen Q."/>
            <person name="Grigoriev I.V."/>
            <person name="Kubicek C.P."/>
            <person name="Druzhinina I.S."/>
        </authorList>
    </citation>
    <scope>NUCLEOTIDE SEQUENCE [LARGE SCALE GENOMIC DNA]</scope>
    <source>
        <strain evidence="1 2">CBS 226.95</strain>
    </source>
</reference>
<accession>A0A2T4AH53</accession>
<dbReference type="RefSeq" id="XP_024776086.1">
    <property type="nucleotide sequence ID" value="XM_024914678.1"/>
</dbReference>
<protein>
    <submittedName>
        <fullName evidence="1">Uncharacterized protein</fullName>
    </submittedName>
</protein>
<dbReference type="AlphaFoldDB" id="A0A2T4AH53"/>
<dbReference type="GeneID" id="36623244"/>
<evidence type="ECO:0000313" key="2">
    <source>
        <dbReference type="Proteomes" id="UP000241690"/>
    </source>
</evidence>
<proteinExistence type="predicted"/>
<name>A0A2T4AH53_TRIHA</name>
<evidence type="ECO:0000313" key="1">
    <source>
        <dbReference type="EMBL" id="PTB56409.1"/>
    </source>
</evidence>
<dbReference type="EMBL" id="KZ679678">
    <property type="protein sequence ID" value="PTB56409.1"/>
    <property type="molecule type" value="Genomic_DNA"/>
</dbReference>
<sequence length="186" mass="20474">MYCRGCRGQFDQASPNPCPCRPRAKVTNHFFRCHRDSQGSLLLGVISQGNRRRAISSPQSQNQLEYCARDGTSNDQCSYVLVQSSAQSRASTEYGTGVTAAVVVLDRLCKGQSCVGARFQTLRHVQSVSVIIADAQQLTDKCCLVLYSTVPWLSPNCMDGSLQVFEIAKYLLTHGKALYLLVCAAW</sequence>
<dbReference type="Proteomes" id="UP000241690">
    <property type="component" value="Unassembled WGS sequence"/>
</dbReference>
<organism evidence="1 2">
    <name type="scientific">Trichoderma harzianum CBS 226.95</name>
    <dbReference type="NCBI Taxonomy" id="983964"/>
    <lineage>
        <taxon>Eukaryota</taxon>
        <taxon>Fungi</taxon>
        <taxon>Dikarya</taxon>
        <taxon>Ascomycota</taxon>
        <taxon>Pezizomycotina</taxon>
        <taxon>Sordariomycetes</taxon>
        <taxon>Hypocreomycetidae</taxon>
        <taxon>Hypocreales</taxon>
        <taxon>Hypocreaceae</taxon>
        <taxon>Trichoderma</taxon>
    </lineage>
</organism>
<gene>
    <name evidence="1" type="ORF">M431DRAFT_375076</name>
</gene>
<keyword evidence="2" id="KW-1185">Reference proteome</keyword>